<evidence type="ECO:0000256" key="6">
    <source>
        <dbReference type="ARBA" id="ARBA00023136"/>
    </source>
</evidence>
<dbReference type="InterPro" id="IPR026160">
    <property type="entry name" value="Ric3"/>
</dbReference>
<dbReference type="GO" id="GO:0045202">
    <property type="term" value="C:synapse"/>
    <property type="evidence" value="ECO:0007669"/>
    <property type="project" value="GOC"/>
</dbReference>
<feature type="region of interest" description="Disordered" evidence="7">
    <location>
        <begin position="620"/>
        <end position="651"/>
    </location>
</feature>
<feature type="compositionally biased region" description="Low complexity" evidence="7">
    <location>
        <begin position="765"/>
        <end position="779"/>
    </location>
</feature>
<evidence type="ECO:0000256" key="7">
    <source>
        <dbReference type="SAM" id="MobiDB-lite"/>
    </source>
</evidence>
<dbReference type="InterPro" id="IPR032763">
    <property type="entry name" value="RIC3_N"/>
</dbReference>
<feature type="compositionally biased region" description="Pro residues" evidence="7">
    <location>
        <begin position="331"/>
        <end position="347"/>
    </location>
</feature>
<comment type="similarity">
    <text evidence="2">Belongs to the ric-3 family.</text>
</comment>
<feature type="region of interest" description="Disordered" evidence="7">
    <location>
        <begin position="415"/>
        <end position="457"/>
    </location>
</feature>
<feature type="transmembrane region" description="Helical" evidence="8">
    <location>
        <begin position="251"/>
        <end position="273"/>
    </location>
</feature>
<feature type="region of interest" description="Disordered" evidence="7">
    <location>
        <begin position="537"/>
        <end position="564"/>
    </location>
</feature>
<dbReference type="Proteomes" id="UP000494165">
    <property type="component" value="Unassembled WGS sequence"/>
</dbReference>
<comment type="subcellular location">
    <subcellularLocation>
        <location evidence="1">Endoplasmic reticulum membrane</location>
    </subcellularLocation>
</comment>
<feature type="compositionally biased region" description="Basic and acidic residues" evidence="7">
    <location>
        <begin position="387"/>
        <end position="401"/>
    </location>
</feature>
<organism evidence="10 11">
    <name type="scientific">Cloeon dipterum</name>
    <dbReference type="NCBI Taxonomy" id="197152"/>
    <lineage>
        <taxon>Eukaryota</taxon>
        <taxon>Metazoa</taxon>
        <taxon>Ecdysozoa</taxon>
        <taxon>Arthropoda</taxon>
        <taxon>Hexapoda</taxon>
        <taxon>Insecta</taxon>
        <taxon>Pterygota</taxon>
        <taxon>Palaeoptera</taxon>
        <taxon>Ephemeroptera</taxon>
        <taxon>Pisciforma</taxon>
        <taxon>Baetidae</taxon>
        <taxon>Cloeon</taxon>
    </lineage>
</organism>
<dbReference type="PANTHER" id="PTHR21723:SF3">
    <property type="entry name" value="PROTEIN RIC-3"/>
    <property type="match status" value="1"/>
</dbReference>
<evidence type="ECO:0000256" key="5">
    <source>
        <dbReference type="ARBA" id="ARBA00022989"/>
    </source>
</evidence>
<gene>
    <name evidence="10" type="ORF">CLODIP_2_CD13806</name>
</gene>
<evidence type="ECO:0000313" key="11">
    <source>
        <dbReference type="Proteomes" id="UP000494165"/>
    </source>
</evidence>
<dbReference type="GO" id="GO:0005789">
    <property type="term" value="C:endoplasmic reticulum membrane"/>
    <property type="evidence" value="ECO:0007669"/>
    <property type="project" value="UniProtKB-SubCell"/>
</dbReference>
<dbReference type="AlphaFoldDB" id="A0A8S1D179"/>
<feature type="compositionally biased region" description="Low complexity" evidence="7">
    <location>
        <begin position="626"/>
        <end position="642"/>
    </location>
</feature>
<evidence type="ECO:0000256" key="2">
    <source>
        <dbReference type="ARBA" id="ARBA00008538"/>
    </source>
</evidence>
<protein>
    <recommendedName>
        <fullName evidence="9">Resistance to inhibitors of cholinesterase protein 3 N-terminal domain-containing protein</fullName>
    </recommendedName>
</protein>
<keyword evidence="5 8" id="KW-1133">Transmembrane helix</keyword>
<feature type="region of interest" description="Disordered" evidence="7">
    <location>
        <begin position="736"/>
        <end position="827"/>
    </location>
</feature>
<dbReference type="PANTHER" id="PTHR21723">
    <property type="entry name" value="RESISTANCE TO INHIBITORS OF CHOLINESTERASE PROTEIN 3 RIC3"/>
    <property type="match status" value="1"/>
</dbReference>
<evidence type="ECO:0000256" key="4">
    <source>
        <dbReference type="ARBA" id="ARBA00022824"/>
    </source>
</evidence>
<keyword evidence="4" id="KW-0256">Endoplasmic reticulum</keyword>
<sequence length="827" mass="88546">MAEFGTAKTVFILAIVVGCFAILWPKIFYPMLLTSLSTGGAHAGQQQDSPLDNQANCCDVIFVSDVTAIKVLTAMCGDILHENQLTTNEQLHLSKKSVEKCRDEVRSACGLDITAVIKDQTGLTKSYKQILDEIRSFNNSECLKQNFGVQLSLIGTPRRMRYFPERYFKDKTITARHLRPERPAHLHPEMLHPALREKGRAIPQRPITVASATGMDGSGPRPGYPMPGMRPPMGGAGHVVPAPKGSGTMGIVMPLYTVGIVVFFVYTIMKVLFKRQDDRNKNADFGMDPEIRRMMFGANGMDDYPSRGHRVSPPREVKRPSPEPVAKPAAAPIPAPAPPAAPAPAPEPEQVANGAAPTANGATPAANGATPAANGGFRGASPPKSSSKLEDSDFDQLRKRLEETEAAMERIVAQIETAVEPSRPSSSLLKTVPRQGDEEGEEQQPHDLETVENPVEKDDIVAKEVVIEKENIEATKEEAVVEEEIKPAQLEPTEAEVTRVAAETKVEEVLLAEEEPIAEESAEPIVEEPIEEEIAKVTSEEEDVKDEEAPAAAAQAPERSSTPLQQLLEEGGGKVTVVGMETTARCEDGQKMARPPTPSTPPRSITPIFPLYALEQFTPSPAYRYSRPTTPTSMTPPRSSTPLQRPVSATPPPSHGFLVEGHIPAGGHGILVADSECEATPAADFDYDDFDLDEEAPPVILSGKMTLSVINLPEAIAAEAAAAAAAAAQAAASHQNGTPVQAAEETKAANGAKYEEDNGVDEFSATNYTTASAAAAEDGAGLEETSADVSGMDDNAEAQDLDEPAAEIEELPRDDASARHNQSNGLQ</sequence>
<feature type="compositionally biased region" description="Low complexity" evidence="7">
    <location>
        <begin position="348"/>
        <end position="375"/>
    </location>
</feature>
<name>A0A8S1D179_9INSE</name>
<feature type="region of interest" description="Disordered" evidence="7">
    <location>
        <begin position="584"/>
        <end position="604"/>
    </location>
</feature>
<keyword evidence="11" id="KW-1185">Reference proteome</keyword>
<accession>A0A8S1D179</accession>
<keyword evidence="3 8" id="KW-0812">Transmembrane</keyword>
<reference evidence="10 11" key="1">
    <citation type="submission" date="2020-04" db="EMBL/GenBank/DDBJ databases">
        <authorList>
            <person name="Alioto T."/>
            <person name="Alioto T."/>
            <person name="Gomez Garrido J."/>
        </authorList>
    </citation>
    <scope>NUCLEOTIDE SEQUENCE [LARGE SCALE GENOMIC DNA]</scope>
</reference>
<feature type="region of interest" description="Disordered" evidence="7">
    <location>
        <begin position="297"/>
        <end position="401"/>
    </location>
</feature>
<dbReference type="EMBL" id="CADEPI010000093">
    <property type="protein sequence ID" value="CAB3374061.1"/>
    <property type="molecule type" value="Genomic_DNA"/>
</dbReference>
<evidence type="ECO:0000313" key="10">
    <source>
        <dbReference type="EMBL" id="CAB3374061.1"/>
    </source>
</evidence>
<dbReference type="GO" id="GO:0007271">
    <property type="term" value="P:synaptic transmission, cholinergic"/>
    <property type="evidence" value="ECO:0007669"/>
    <property type="project" value="TreeGrafter"/>
</dbReference>
<evidence type="ECO:0000256" key="1">
    <source>
        <dbReference type="ARBA" id="ARBA00004586"/>
    </source>
</evidence>
<evidence type="ECO:0000259" key="9">
    <source>
        <dbReference type="Pfam" id="PF15361"/>
    </source>
</evidence>
<evidence type="ECO:0000256" key="3">
    <source>
        <dbReference type="ARBA" id="ARBA00022692"/>
    </source>
</evidence>
<dbReference type="GO" id="GO:0043025">
    <property type="term" value="C:neuronal cell body"/>
    <property type="evidence" value="ECO:0007669"/>
    <property type="project" value="TreeGrafter"/>
</dbReference>
<dbReference type="GO" id="GO:0034394">
    <property type="term" value="P:protein localization to cell surface"/>
    <property type="evidence" value="ECO:0007669"/>
    <property type="project" value="TreeGrafter"/>
</dbReference>
<dbReference type="Pfam" id="PF15361">
    <property type="entry name" value="RIC3"/>
    <property type="match status" value="1"/>
</dbReference>
<proteinExistence type="inferred from homology"/>
<feature type="compositionally biased region" description="Acidic residues" evidence="7">
    <location>
        <begin position="794"/>
        <end position="809"/>
    </location>
</feature>
<dbReference type="OrthoDB" id="10070774at2759"/>
<feature type="compositionally biased region" description="Basic and acidic residues" evidence="7">
    <location>
        <begin position="443"/>
        <end position="457"/>
    </location>
</feature>
<dbReference type="GO" id="GO:0043005">
    <property type="term" value="C:neuron projection"/>
    <property type="evidence" value="ECO:0007669"/>
    <property type="project" value="TreeGrafter"/>
</dbReference>
<keyword evidence="6 8" id="KW-0472">Membrane</keyword>
<feature type="transmembrane region" description="Helical" evidence="8">
    <location>
        <begin position="6"/>
        <end position="24"/>
    </location>
</feature>
<evidence type="ECO:0000256" key="8">
    <source>
        <dbReference type="SAM" id="Phobius"/>
    </source>
</evidence>
<comment type="caution">
    <text evidence="10">The sequence shown here is derived from an EMBL/GenBank/DDBJ whole genome shotgun (WGS) entry which is preliminary data.</text>
</comment>
<feature type="domain" description="Resistance to inhibitors of cholinesterase protein 3 N-terminal" evidence="9">
    <location>
        <begin position="223"/>
        <end position="278"/>
    </location>
</feature>